<evidence type="ECO:0000259" key="1">
    <source>
        <dbReference type="Pfam" id="PF02655"/>
    </source>
</evidence>
<reference evidence="2" key="1">
    <citation type="journal article" date="2015" name="Nature">
        <title>Complex archaea that bridge the gap between prokaryotes and eukaryotes.</title>
        <authorList>
            <person name="Spang A."/>
            <person name="Saw J.H."/>
            <person name="Jorgensen S.L."/>
            <person name="Zaremba-Niedzwiedzka K."/>
            <person name="Martijn J."/>
            <person name="Lind A.E."/>
            <person name="van Eijk R."/>
            <person name="Schleper C."/>
            <person name="Guy L."/>
            <person name="Ettema T.J."/>
        </authorList>
    </citation>
    <scope>NUCLEOTIDE SEQUENCE</scope>
</reference>
<dbReference type="Pfam" id="PF02655">
    <property type="entry name" value="ATP-grasp_3"/>
    <property type="match status" value="1"/>
</dbReference>
<dbReference type="SUPFAM" id="SSF56059">
    <property type="entry name" value="Glutathione synthetase ATP-binding domain-like"/>
    <property type="match status" value="1"/>
</dbReference>
<comment type="caution">
    <text evidence="2">The sequence shown here is derived from an EMBL/GenBank/DDBJ whole genome shotgun (WGS) entry which is preliminary data.</text>
</comment>
<dbReference type="AlphaFoldDB" id="A0A0F9QTX4"/>
<evidence type="ECO:0000313" key="2">
    <source>
        <dbReference type="EMBL" id="KKN08663.1"/>
    </source>
</evidence>
<proteinExistence type="predicted"/>
<protein>
    <recommendedName>
        <fullName evidence="1">ATP-grasp fold PylC-type domain-containing protein</fullName>
    </recommendedName>
</protein>
<feature type="domain" description="ATP-grasp fold PylC-type" evidence="1">
    <location>
        <begin position="90"/>
        <end position="169"/>
    </location>
</feature>
<gene>
    <name evidence="2" type="ORF">LCGC14_1054460</name>
</gene>
<dbReference type="GO" id="GO:0005524">
    <property type="term" value="F:ATP binding"/>
    <property type="evidence" value="ECO:0007669"/>
    <property type="project" value="InterPro"/>
</dbReference>
<name>A0A0F9QTX4_9ZZZZ</name>
<accession>A0A0F9QTX4</accession>
<dbReference type="GO" id="GO:0046872">
    <property type="term" value="F:metal ion binding"/>
    <property type="evidence" value="ECO:0007669"/>
    <property type="project" value="InterPro"/>
</dbReference>
<dbReference type="EMBL" id="LAZR01004429">
    <property type="protein sequence ID" value="KKN08663.1"/>
    <property type="molecule type" value="Genomic_DNA"/>
</dbReference>
<dbReference type="Gene3D" id="3.30.470.20">
    <property type="entry name" value="ATP-grasp fold, B domain"/>
    <property type="match status" value="1"/>
</dbReference>
<dbReference type="InterPro" id="IPR003806">
    <property type="entry name" value="ATP-grasp_PylC-type"/>
</dbReference>
<sequence>MNIGILSKRTTMFAGKIKRYYEDNGFNVKIYTLKNLIINESLLNNDFYILKSKNLFFLYAGFFLEANNVPVIPKPYLSFMQKNRIQSHFFIKKADLLTPEIYLGTLQTLKNQINSSDLPLILKPVMGSGSKGVKIIKKLEDLNGNDDRILYLEKFIKGMHYNVYFIDNHICTLIKPPISNEHIDMKKVVTPSDIKELINKWRIALSTKPFFGHLDLVREESSKELYIVDPGSFPEFTNWKCDISPIDKICNLILNQVKDLKKKI</sequence>
<organism evidence="2">
    <name type="scientific">marine sediment metagenome</name>
    <dbReference type="NCBI Taxonomy" id="412755"/>
    <lineage>
        <taxon>unclassified sequences</taxon>
        <taxon>metagenomes</taxon>
        <taxon>ecological metagenomes</taxon>
    </lineage>
</organism>